<gene>
    <name evidence="2" type="ORF">C8Q71DRAFT_731468</name>
</gene>
<organism evidence="2 3">
    <name type="scientific">Rhodofomes roseus</name>
    <dbReference type="NCBI Taxonomy" id="34475"/>
    <lineage>
        <taxon>Eukaryota</taxon>
        <taxon>Fungi</taxon>
        <taxon>Dikarya</taxon>
        <taxon>Basidiomycota</taxon>
        <taxon>Agaricomycotina</taxon>
        <taxon>Agaricomycetes</taxon>
        <taxon>Polyporales</taxon>
        <taxon>Rhodofomes</taxon>
    </lineage>
</organism>
<evidence type="ECO:0000256" key="1">
    <source>
        <dbReference type="SAM" id="MobiDB-lite"/>
    </source>
</evidence>
<dbReference type="RefSeq" id="XP_047784954.1">
    <property type="nucleotide sequence ID" value="XM_047922181.1"/>
</dbReference>
<evidence type="ECO:0008006" key="4">
    <source>
        <dbReference type="Google" id="ProtNLM"/>
    </source>
</evidence>
<dbReference type="EMBL" id="JADCUA010000001">
    <property type="protein sequence ID" value="KAH9844144.1"/>
    <property type="molecule type" value="Genomic_DNA"/>
</dbReference>
<feature type="region of interest" description="Disordered" evidence="1">
    <location>
        <begin position="156"/>
        <end position="195"/>
    </location>
</feature>
<reference evidence="2 3" key="1">
    <citation type="journal article" date="2021" name="Environ. Microbiol.">
        <title>Gene family expansions and transcriptome signatures uncover fungal adaptations to wood decay.</title>
        <authorList>
            <person name="Hage H."/>
            <person name="Miyauchi S."/>
            <person name="Viragh M."/>
            <person name="Drula E."/>
            <person name="Min B."/>
            <person name="Chaduli D."/>
            <person name="Navarro D."/>
            <person name="Favel A."/>
            <person name="Norest M."/>
            <person name="Lesage-Meessen L."/>
            <person name="Balint B."/>
            <person name="Merenyi Z."/>
            <person name="de Eugenio L."/>
            <person name="Morin E."/>
            <person name="Martinez A.T."/>
            <person name="Baldrian P."/>
            <person name="Stursova M."/>
            <person name="Martinez M.J."/>
            <person name="Novotny C."/>
            <person name="Magnuson J.K."/>
            <person name="Spatafora J.W."/>
            <person name="Maurice S."/>
            <person name="Pangilinan J."/>
            <person name="Andreopoulos W."/>
            <person name="LaButti K."/>
            <person name="Hundley H."/>
            <person name="Na H."/>
            <person name="Kuo A."/>
            <person name="Barry K."/>
            <person name="Lipzen A."/>
            <person name="Henrissat B."/>
            <person name="Riley R."/>
            <person name="Ahrendt S."/>
            <person name="Nagy L.G."/>
            <person name="Grigoriev I.V."/>
            <person name="Martin F."/>
            <person name="Rosso M.N."/>
        </authorList>
    </citation>
    <scope>NUCLEOTIDE SEQUENCE [LARGE SCALE GENOMIC DNA]</scope>
    <source>
        <strain evidence="2 3">CIRM-BRFM 1785</strain>
    </source>
</reference>
<keyword evidence="3" id="KW-1185">Reference proteome</keyword>
<name>A0ABQ8KXW6_9APHY</name>
<accession>A0ABQ8KXW6</accession>
<dbReference type="Proteomes" id="UP000814176">
    <property type="component" value="Unassembled WGS sequence"/>
</dbReference>
<evidence type="ECO:0000313" key="2">
    <source>
        <dbReference type="EMBL" id="KAH9844144.1"/>
    </source>
</evidence>
<dbReference type="GeneID" id="72002913"/>
<proteinExistence type="predicted"/>
<comment type="caution">
    <text evidence="2">The sequence shown here is derived from an EMBL/GenBank/DDBJ whole genome shotgun (WGS) entry which is preliminary data.</text>
</comment>
<sequence>MAPSPVKFRTPESLDHENWRLPSPALRSHPIPHEDNVYCNDVVFPQATAAAVAPFEQRLASTQMPPPGPSYFQARRAIWWEPVANTPPSEEVSMTHRRLEDLLSKEDATESDEAWRAGLGKVYRALVSGARLKKRMPLNMVIQIIMSGWIRDGTWPRGASAPEPDDELSPPPEDTGYMAPSHTTTPDAMSTAKFP</sequence>
<protein>
    <recommendedName>
        <fullName evidence="4">DUF4050 domain-containing protein</fullName>
    </recommendedName>
</protein>
<evidence type="ECO:0000313" key="3">
    <source>
        <dbReference type="Proteomes" id="UP000814176"/>
    </source>
</evidence>